<dbReference type="EMBL" id="RWGY01000007">
    <property type="protein sequence ID" value="TVU38545.1"/>
    <property type="molecule type" value="Genomic_DNA"/>
</dbReference>
<proteinExistence type="predicted"/>
<sequence>MMHACPIAAPSIAAPAPNELQCRRLRFATLLAVSPTSCSGLVVPLSWFSKQSPCRKNICGEPRTGQVMQLLLLIHPSAVFSISMHTCILQVNFLLQSMGFQHLNVLHLFFFINTFVVQIAKGSQIAWICELPMVLSFQPC</sequence>
<evidence type="ECO:0000313" key="2">
    <source>
        <dbReference type="Proteomes" id="UP000324897"/>
    </source>
</evidence>
<keyword evidence="2" id="KW-1185">Reference proteome</keyword>
<dbReference type="Proteomes" id="UP000324897">
    <property type="component" value="Chromosome 4"/>
</dbReference>
<evidence type="ECO:0000313" key="1">
    <source>
        <dbReference type="EMBL" id="TVU38545.1"/>
    </source>
</evidence>
<accession>A0A5J9VSQ3</accession>
<dbReference type="Gramene" id="TVU38545">
    <property type="protein sequence ID" value="TVU38545"/>
    <property type="gene ID" value="EJB05_11922"/>
</dbReference>
<name>A0A5J9VSQ3_9POAL</name>
<organism evidence="1 2">
    <name type="scientific">Eragrostis curvula</name>
    <name type="common">weeping love grass</name>
    <dbReference type="NCBI Taxonomy" id="38414"/>
    <lineage>
        <taxon>Eukaryota</taxon>
        <taxon>Viridiplantae</taxon>
        <taxon>Streptophyta</taxon>
        <taxon>Embryophyta</taxon>
        <taxon>Tracheophyta</taxon>
        <taxon>Spermatophyta</taxon>
        <taxon>Magnoliopsida</taxon>
        <taxon>Liliopsida</taxon>
        <taxon>Poales</taxon>
        <taxon>Poaceae</taxon>
        <taxon>PACMAD clade</taxon>
        <taxon>Chloridoideae</taxon>
        <taxon>Eragrostideae</taxon>
        <taxon>Eragrostidinae</taxon>
        <taxon>Eragrostis</taxon>
    </lineage>
</organism>
<dbReference type="AlphaFoldDB" id="A0A5J9VSQ3"/>
<protein>
    <submittedName>
        <fullName evidence="1">Uncharacterized protein</fullName>
    </submittedName>
</protein>
<comment type="caution">
    <text evidence="1">The sequence shown here is derived from an EMBL/GenBank/DDBJ whole genome shotgun (WGS) entry which is preliminary data.</text>
</comment>
<reference evidence="1 2" key="1">
    <citation type="journal article" date="2019" name="Sci. Rep.">
        <title>A high-quality genome of Eragrostis curvula grass provides insights into Poaceae evolution and supports new strategies to enhance forage quality.</title>
        <authorList>
            <person name="Carballo J."/>
            <person name="Santos B.A.C.M."/>
            <person name="Zappacosta D."/>
            <person name="Garbus I."/>
            <person name="Selva J.P."/>
            <person name="Gallo C.A."/>
            <person name="Diaz A."/>
            <person name="Albertini E."/>
            <person name="Caccamo M."/>
            <person name="Echenique V."/>
        </authorList>
    </citation>
    <scope>NUCLEOTIDE SEQUENCE [LARGE SCALE GENOMIC DNA]</scope>
    <source>
        <strain evidence="2">cv. Victoria</strain>
        <tissue evidence="1">Leaf</tissue>
    </source>
</reference>
<gene>
    <name evidence="1" type="ORF">EJB05_11922</name>
</gene>